<feature type="domain" description="Oxidoreductase N-terminal" evidence="3">
    <location>
        <begin position="7"/>
        <end position="111"/>
    </location>
</feature>
<dbReference type="SUPFAM" id="SSF50129">
    <property type="entry name" value="GroES-like"/>
    <property type="match status" value="1"/>
</dbReference>
<sequence length="340" mass="36357">MDELVNRAFRLRGRPAGVADEAALELVREPVGELRDGQALVRTLVLSVDPSNRVFMSEIRSDLPPVEVGAVMRGFGLGRVVASRRADLPVGAHVLGMTGWQDYRVADDRELEGPFQVLPDPLPAGPEELLGVLGLTGITAWLAVEIADPRPGRTVVVSAAGGAVGSIAGQLARERGARVVGIAGGADKCRHVVQELGFDACVDRHDPRWRELLDAATPDGVDADVENAGGEVFDHVLTRLGTGARVALCGMIADYSGDPARRWGVRNLVEVLEQRVSVRGFLVTDHAQRFGEITGELAARIADGRLRYAQDVVEGLENAPEALERVLRGSSRGKVLVRVG</sequence>
<proteinExistence type="predicted"/>
<dbReference type="EMBL" id="CP073249">
    <property type="protein sequence ID" value="QUF05014.1"/>
    <property type="molecule type" value="Genomic_DNA"/>
</dbReference>
<protein>
    <submittedName>
        <fullName evidence="4">NADP-dependent oxidoreductase</fullName>
    </submittedName>
</protein>
<dbReference type="CDD" id="cd05288">
    <property type="entry name" value="PGDH"/>
    <property type="match status" value="1"/>
</dbReference>
<feature type="domain" description="Alcohol dehydrogenase-like C-terminal" evidence="2">
    <location>
        <begin position="163"/>
        <end position="290"/>
    </location>
</feature>
<gene>
    <name evidence="4" type="ORF">KCV87_02490</name>
</gene>
<dbReference type="InterPro" id="IPR036291">
    <property type="entry name" value="NAD(P)-bd_dom_sf"/>
</dbReference>
<accession>A0AA45R4Q2</accession>
<dbReference type="PANTHER" id="PTHR43205:SF7">
    <property type="entry name" value="PROSTAGLANDIN REDUCTASE 1"/>
    <property type="match status" value="1"/>
</dbReference>
<reference evidence="4" key="1">
    <citation type="submission" date="2021-04" db="EMBL/GenBank/DDBJ databases">
        <title>Genomic sequence of Actinosynnema pretiosum subsp. pretiosum ATCC 31280 (C-14919).</title>
        <authorList>
            <person name="Bai L."/>
            <person name="Wang X."/>
            <person name="Xiao Y."/>
        </authorList>
    </citation>
    <scope>NUCLEOTIDE SEQUENCE</scope>
    <source>
        <strain evidence="4">ATCC 31280</strain>
    </source>
</reference>
<dbReference type="InterPro" id="IPR041694">
    <property type="entry name" value="ADH_N_2"/>
</dbReference>
<dbReference type="Proteomes" id="UP000677152">
    <property type="component" value="Chromosome"/>
</dbReference>
<keyword evidence="1" id="KW-0560">Oxidoreductase</keyword>
<dbReference type="Pfam" id="PF16884">
    <property type="entry name" value="ADH_N_2"/>
    <property type="match status" value="1"/>
</dbReference>
<dbReference type="InterPro" id="IPR011032">
    <property type="entry name" value="GroES-like_sf"/>
</dbReference>
<dbReference type="Gene3D" id="3.90.180.10">
    <property type="entry name" value="Medium-chain alcohol dehydrogenases, catalytic domain"/>
    <property type="match status" value="1"/>
</dbReference>
<dbReference type="Pfam" id="PF00107">
    <property type="entry name" value="ADH_zinc_N"/>
    <property type="match status" value="1"/>
</dbReference>
<organism evidence="4 5">
    <name type="scientific">Actinosynnema pretiosum subsp. pretiosum</name>
    <dbReference type="NCBI Taxonomy" id="103721"/>
    <lineage>
        <taxon>Bacteria</taxon>
        <taxon>Bacillati</taxon>
        <taxon>Actinomycetota</taxon>
        <taxon>Actinomycetes</taxon>
        <taxon>Pseudonocardiales</taxon>
        <taxon>Pseudonocardiaceae</taxon>
        <taxon>Actinosynnema</taxon>
    </lineage>
</organism>
<name>A0AA45R4Q2_9PSEU</name>
<evidence type="ECO:0000313" key="5">
    <source>
        <dbReference type="Proteomes" id="UP000677152"/>
    </source>
</evidence>
<dbReference type="AlphaFoldDB" id="A0AA45R4Q2"/>
<dbReference type="Gene3D" id="3.40.50.720">
    <property type="entry name" value="NAD(P)-binding Rossmann-like Domain"/>
    <property type="match status" value="1"/>
</dbReference>
<evidence type="ECO:0000259" key="2">
    <source>
        <dbReference type="Pfam" id="PF00107"/>
    </source>
</evidence>
<evidence type="ECO:0000256" key="1">
    <source>
        <dbReference type="ARBA" id="ARBA00023002"/>
    </source>
</evidence>
<dbReference type="InterPro" id="IPR045010">
    <property type="entry name" value="MDR_fam"/>
</dbReference>
<dbReference type="GO" id="GO:0016628">
    <property type="term" value="F:oxidoreductase activity, acting on the CH-CH group of donors, NAD or NADP as acceptor"/>
    <property type="evidence" value="ECO:0007669"/>
    <property type="project" value="InterPro"/>
</dbReference>
<dbReference type="PANTHER" id="PTHR43205">
    <property type="entry name" value="PROSTAGLANDIN REDUCTASE"/>
    <property type="match status" value="1"/>
</dbReference>
<dbReference type="SUPFAM" id="SSF51735">
    <property type="entry name" value="NAD(P)-binding Rossmann-fold domains"/>
    <property type="match status" value="1"/>
</dbReference>
<evidence type="ECO:0000313" key="4">
    <source>
        <dbReference type="EMBL" id="QUF05014.1"/>
    </source>
</evidence>
<dbReference type="InterPro" id="IPR013149">
    <property type="entry name" value="ADH-like_C"/>
</dbReference>
<evidence type="ECO:0000259" key="3">
    <source>
        <dbReference type="Pfam" id="PF16884"/>
    </source>
</evidence>